<accession>A0A644VK98</accession>
<organism evidence="10">
    <name type="scientific">bioreactor metagenome</name>
    <dbReference type="NCBI Taxonomy" id="1076179"/>
    <lineage>
        <taxon>unclassified sequences</taxon>
        <taxon>metagenomes</taxon>
        <taxon>ecological metagenomes</taxon>
    </lineage>
</organism>
<dbReference type="EMBL" id="VSSQ01000340">
    <property type="protein sequence ID" value="MPL91809.1"/>
    <property type="molecule type" value="Genomic_DNA"/>
</dbReference>
<dbReference type="InterPro" id="IPR013984">
    <property type="entry name" value="Ald_Fedxn_OxRdtase_dom2"/>
</dbReference>
<reference evidence="10" key="1">
    <citation type="submission" date="2019-08" db="EMBL/GenBank/DDBJ databases">
        <authorList>
            <person name="Kucharzyk K."/>
            <person name="Murdoch R.W."/>
            <person name="Higgins S."/>
            <person name="Loffler F."/>
        </authorList>
    </citation>
    <scope>NUCLEOTIDE SEQUENCE</scope>
</reference>
<dbReference type="PANTHER" id="PTHR30038:SF0">
    <property type="entry name" value="TUNGSTEN-CONTAINING ALDEHYDE FERREDOXIN OXIDOREDUCTASE"/>
    <property type="match status" value="1"/>
</dbReference>
<dbReference type="InterPro" id="IPR001203">
    <property type="entry name" value="OxRdtase_Ald_Fedxn_C"/>
</dbReference>
<keyword evidence="4" id="KW-0479">Metal-binding</keyword>
<comment type="caution">
    <text evidence="10">The sequence shown here is derived from an EMBL/GenBank/DDBJ whole genome shotgun (WGS) entry which is preliminary data.</text>
</comment>
<evidence type="ECO:0000256" key="8">
    <source>
        <dbReference type="ARBA" id="ARBA00049934"/>
    </source>
</evidence>
<evidence type="ECO:0000256" key="7">
    <source>
        <dbReference type="ARBA" id="ARBA00023014"/>
    </source>
</evidence>
<dbReference type="GO" id="GO:0051539">
    <property type="term" value="F:4 iron, 4 sulfur cluster binding"/>
    <property type="evidence" value="ECO:0007669"/>
    <property type="project" value="UniProtKB-KW"/>
</dbReference>
<evidence type="ECO:0000256" key="6">
    <source>
        <dbReference type="ARBA" id="ARBA00023004"/>
    </source>
</evidence>
<dbReference type="InterPro" id="IPR036021">
    <property type="entry name" value="Tungsten_al_ferr_oxy-like_C"/>
</dbReference>
<evidence type="ECO:0000256" key="4">
    <source>
        <dbReference type="ARBA" id="ARBA00022723"/>
    </source>
</evidence>
<evidence type="ECO:0000256" key="2">
    <source>
        <dbReference type="ARBA" id="ARBA00011032"/>
    </source>
</evidence>
<dbReference type="PANTHER" id="PTHR30038">
    <property type="entry name" value="ALDEHYDE FERREDOXIN OXIDOREDUCTASE"/>
    <property type="match status" value="1"/>
</dbReference>
<proteinExistence type="inferred from homology"/>
<evidence type="ECO:0000256" key="5">
    <source>
        <dbReference type="ARBA" id="ARBA00023002"/>
    </source>
</evidence>
<comment type="similarity">
    <text evidence="2">Belongs to the AOR/FOR family.</text>
</comment>
<dbReference type="InterPro" id="IPR013983">
    <property type="entry name" value="Ald_Fedxn_OxRdtase_N"/>
</dbReference>
<dbReference type="Pfam" id="PF01314">
    <property type="entry name" value="AFOR_C"/>
    <property type="match status" value="1"/>
</dbReference>
<feature type="domain" description="Aldehyde ferredoxin oxidoreductase N-terminal" evidence="9">
    <location>
        <begin position="1"/>
        <end position="205"/>
    </location>
</feature>
<dbReference type="Pfam" id="PF02730">
    <property type="entry name" value="AFOR_N"/>
    <property type="match status" value="1"/>
</dbReference>
<dbReference type="GO" id="GO:0009055">
    <property type="term" value="F:electron transfer activity"/>
    <property type="evidence" value="ECO:0007669"/>
    <property type="project" value="InterPro"/>
</dbReference>
<dbReference type="AlphaFoldDB" id="A0A644VK98"/>
<evidence type="ECO:0000256" key="1">
    <source>
        <dbReference type="ARBA" id="ARBA00001966"/>
    </source>
</evidence>
<dbReference type="SMART" id="SM00790">
    <property type="entry name" value="AFOR_N"/>
    <property type="match status" value="1"/>
</dbReference>
<comment type="cofactor">
    <cofactor evidence="8">
        <name>tungstopterin</name>
        <dbReference type="ChEBI" id="CHEBI:30402"/>
    </cofactor>
</comment>
<dbReference type="Gene3D" id="3.60.9.10">
    <property type="entry name" value="Aldehyde ferredoxin oxidoreductase, N-terminal domain"/>
    <property type="match status" value="1"/>
</dbReference>
<evidence type="ECO:0000313" key="10">
    <source>
        <dbReference type="EMBL" id="MPL91809.1"/>
    </source>
</evidence>
<dbReference type="SUPFAM" id="SSF48310">
    <property type="entry name" value="Aldehyde ferredoxin oxidoreductase, C-terminal domains"/>
    <property type="match status" value="1"/>
</dbReference>
<protein>
    <submittedName>
        <fullName evidence="10">Putative oxidoreductase YdhV</fullName>
        <ecNumber evidence="10">1.-.-.-</ecNumber>
    </submittedName>
</protein>
<keyword evidence="7" id="KW-0411">Iron-sulfur</keyword>
<sequence length="609" mass="65479">MEMKVALVHLASGTSEDLLLPGDVVRKYIGGSGLGTYLLFRYGSPAADPLSPDNPLIFMNGPFQGTGIPTSGRHQVISKSPLTGAFGESDCGGTFGFHLKRAGYDGLVFLGRSSSPVYAAVIDGRVEIRDGTSLWGKDTFETEEALFSAEGKPAGVACIGPAGERMVLLANIMHDGRNARAAGRGGLGAVMGSKNLKAVVARGKEKTVMADEKKVREKSAEKAKFYMEKLPAMTRFGTAGGVALAEQNGDLPLKNWSMGSWPEEVKSITGEAMADTILTGNWGCMACPIKCGREVAFDGISGAGPEYETIGMLGSNCLINDLKAIGRGNDLCNRMGIDTISGGSAVAFSMELYERGIIDERTVGYPLQWGDGEAMVRLLTDISEKRGFGVVLAEGTRKAAEKIGKGAEKYAIHSKGMDFPAHDPRCYKSLAAGYATSNRGACHLSGFSYSFERSMTYPELGVDAVLDRTVDEGKGKVNVGFQNLMGVLDSLKMCKFPFAATRLEDLLVWINGVTGWDMACGELMEAGERIFNLKKLFNLACGLTGRDDALPERILREPRGSGGSADTLPDLESQLREYYVERGWTEEGIPLPEKIASLGLEEFLHRKDW</sequence>
<dbReference type="EC" id="1.-.-.-" evidence="10"/>
<dbReference type="Gene3D" id="1.10.569.10">
    <property type="entry name" value="Aldehyde Ferredoxin Oxidoreductase Protein, subunit A, domain 2"/>
    <property type="match status" value="1"/>
</dbReference>
<gene>
    <name evidence="10" type="primary">ydhV_2</name>
    <name evidence="10" type="ORF">SDC9_37886</name>
</gene>
<dbReference type="SUPFAM" id="SSF56228">
    <property type="entry name" value="Aldehyde ferredoxin oxidoreductase, N-terminal domain"/>
    <property type="match status" value="1"/>
</dbReference>
<dbReference type="Gene3D" id="1.10.599.10">
    <property type="entry name" value="Aldehyde Ferredoxin Oxidoreductase Protein, subunit A, domain 3"/>
    <property type="match status" value="1"/>
</dbReference>
<comment type="cofactor">
    <cofactor evidence="1">
        <name>[4Fe-4S] cluster</name>
        <dbReference type="ChEBI" id="CHEBI:49883"/>
    </cofactor>
</comment>
<evidence type="ECO:0000259" key="9">
    <source>
        <dbReference type="SMART" id="SM00790"/>
    </source>
</evidence>
<dbReference type="InterPro" id="IPR013985">
    <property type="entry name" value="Ald_Fedxn_OxRdtase_dom3"/>
</dbReference>
<dbReference type="InterPro" id="IPR051919">
    <property type="entry name" value="W-dependent_AOR"/>
</dbReference>
<keyword evidence="5 10" id="KW-0560">Oxidoreductase</keyword>
<dbReference type="GO" id="GO:0046872">
    <property type="term" value="F:metal ion binding"/>
    <property type="evidence" value="ECO:0007669"/>
    <property type="project" value="UniProtKB-KW"/>
</dbReference>
<dbReference type="GO" id="GO:0016625">
    <property type="term" value="F:oxidoreductase activity, acting on the aldehyde or oxo group of donors, iron-sulfur protein as acceptor"/>
    <property type="evidence" value="ECO:0007669"/>
    <property type="project" value="InterPro"/>
</dbReference>
<keyword evidence="3" id="KW-0004">4Fe-4S</keyword>
<dbReference type="InterPro" id="IPR036503">
    <property type="entry name" value="Ald_Fedxn_OxRdtase_N_sf"/>
</dbReference>
<keyword evidence="6" id="KW-0408">Iron</keyword>
<name>A0A644VK98_9ZZZZ</name>
<evidence type="ECO:0000256" key="3">
    <source>
        <dbReference type="ARBA" id="ARBA00022485"/>
    </source>
</evidence>